<reference evidence="1" key="1">
    <citation type="submission" date="2018-08" db="EMBL/GenBank/DDBJ databases">
        <title>Identification of Burkholderia cepacia strains that express a Burkholderia pseudomallei-like capsular polysaccharide.</title>
        <authorList>
            <person name="Burtnick M.N."/>
            <person name="Vongsouvath M."/>
            <person name="Newton P."/>
            <person name="Wuthiekanun V."/>
            <person name="Limmathurotsakul D."/>
            <person name="Brett P.J."/>
            <person name="Chantratita N."/>
            <person name="Dance D.A."/>
        </authorList>
    </citation>
    <scope>NUCLEOTIDE SEQUENCE</scope>
    <source>
        <strain evidence="1">SBXCC001</strain>
    </source>
</reference>
<dbReference type="Proteomes" id="UP001272137">
    <property type="component" value="Unassembled WGS sequence"/>
</dbReference>
<dbReference type="RefSeq" id="WP_009890999.1">
    <property type="nucleotide sequence ID" value="NZ_CM125682.1"/>
</dbReference>
<sequence>MTHFFRNLPNEAAQQIDALSRLLYDVREDRKRLLAPYGATDEAALLAKIATGEIDAHPAYEHYLGAKTLADTHETIREQLRALLLAQGA</sequence>
<dbReference type="KEGG" id="btha:DR62_2916"/>
<protein>
    <submittedName>
        <fullName evidence="1">Uncharacterized protein</fullName>
    </submittedName>
</protein>
<evidence type="ECO:0000313" key="1">
    <source>
        <dbReference type="EMBL" id="MDW9253944.1"/>
    </source>
</evidence>
<evidence type="ECO:0000313" key="2">
    <source>
        <dbReference type="Proteomes" id="UP001272137"/>
    </source>
</evidence>
<comment type="caution">
    <text evidence="1">The sequence shown here is derived from an EMBL/GenBank/DDBJ whole genome shotgun (WGS) entry which is preliminary data.</text>
</comment>
<dbReference type="EMBL" id="QXCT01000002">
    <property type="protein sequence ID" value="MDW9253944.1"/>
    <property type="molecule type" value="Genomic_DNA"/>
</dbReference>
<gene>
    <name evidence="1" type="ORF">C7S16_0750</name>
</gene>
<proteinExistence type="predicted"/>
<dbReference type="AlphaFoldDB" id="A0AAW9D1L4"/>
<name>A0AAW9D1L4_BURTH</name>
<dbReference type="GeneID" id="45122038"/>
<accession>A0AAW9D1L4</accession>
<organism evidence="1 2">
    <name type="scientific">Burkholderia thailandensis</name>
    <dbReference type="NCBI Taxonomy" id="57975"/>
    <lineage>
        <taxon>Bacteria</taxon>
        <taxon>Pseudomonadati</taxon>
        <taxon>Pseudomonadota</taxon>
        <taxon>Betaproteobacteria</taxon>
        <taxon>Burkholderiales</taxon>
        <taxon>Burkholderiaceae</taxon>
        <taxon>Burkholderia</taxon>
        <taxon>pseudomallei group</taxon>
    </lineage>
</organism>